<name>A0A162JNL1_CORFA</name>
<keyword evidence="1" id="KW-0863">Zinc-finger</keyword>
<feature type="compositionally biased region" description="Polar residues" evidence="2">
    <location>
        <begin position="17"/>
        <end position="28"/>
    </location>
</feature>
<dbReference type="OrthoDB" id="4868114at2759"/>
<dbReference type="RefSeq" id="XP_018707403.1">
    <property type="nucleotide sequence ID" value="XM_018845680.1"/>
</dbReference>
<feature type="region of interest" description="Disordered" evidence="2">
    <location>
        <begin position="299"/>
        <end position="348"/>
    </location>
</feature>
<evidence type="ECO:0000256" key="1">
    <source>
        <dbReference type="PROSITE-ProRule" id="PRU00042"/>
    </source>
</evidence>
<organism evidence="4 5">
    <name type="scientific">Cordyceps fumosorosea (strain ARSEF 2679)</name>
    <name type="common">Isaria fumosorosea</name>
    <dbReference type="NCBI Taxonomy" id="1081104"/>
    <lineage>
        <taxon>Eukaryota</taxon>
        <taxon>Fungi</taxon>
        <taxon>Dikarya</taxon>
        <taxon>Ascomycota</taxon>
        <taxon>Pezizomycotina</taxon>
        <taxon>Sordariomycetes</taxon>
        <taxon>Hypocreomycetidae</taxon>
        <taxon>Hypocreales</taxon>
        <taxon>Cordycipitaceae</taxon>
        <taxon>Cordyceps</taxon>
    </lineage>
</organism>
<keyword evidence="1" id="KW-0862">Zinc</keyword>
<keyword evidence="1" id="KW-0479">Metal-binding</keyword>
<evidence type="ECO:0000259" key="3">
    <source>
        <dbReference type="PROSITE" id="PS50157"/>
    </source>
</evidence>
<sequence>MSDTDTNIRAMPPTREPSASPTTATIKITDSMDGIDDFQEAGKTSAAPDDGGDAKQNDDDDDENQSTSRPYGLSDYFDIRTDCFTGKMRNTFTCPRGETQCDGFVFASIEECQAHEHDWHAGPYRCLVCGQAFASGTRLRRHTHYEESESRRVEVEAAEARRGGCAAVRVYHGNDPARSRARRFAKMVRAEEAETEKAQRRARKEAERTARQAKKNKKEGIDDEPLVVIGADEGEDIATGCSEEDGAASCQEPCCPFFGKSFASTVAYARHVAAQGHVVAVAMGEALVEQLTAMVRAKASTTVKNPDDDSRARTPPRQRPTYLPSPPPTPHTVADGEENGLASSAWDDEEGLPMMLERRLDKTRRALRELRCNAPGCEMYGRRMATSQGYWSHLASGQHTAALKAWCERGGEAVYVSA</sequence>
<evidence type="ECO:0000313" key="5">
    <source>
        <dbReference type="Proteomes" id="UP000076744"/>
    </source>
</evidence>
<feature type="region of interest" description="Disordered" evidence="2">
    <location>
        <begin position="193"/>
        <end position="221"/>
    </location>
</feature>
<keyword evidence="5" id="KW-1185">Reference proteome</keyword>
<gene>
    <name evidence="4" type="ORF">ISF_02073</name>
</gene>
<comment type="caution">
    <text evidence="4">The sequence shown here is derived from an EMBL/GenBank/DDBJ whole genome shotgun (WGS) entry which is preliminary data.</text>
</comment>
<feature type="region of interest" description="Disordered" evidence="2">
    <location>
        <begin position="1"/>
        <end position="73"/>
    </location>
</feature>
<dbReference type="AlphaFoldDB" id="A0A162JNL1"/>
<evidence type="ECO:0000313" key="4">
    <source>
        <dbReference type="EMBL" id="OAA71522.1"/>
    </source>
</evidence>
<feature type="domain" description="C2H2-type" evidence="3">
    <location>
        <begin position="124"/>
        <end position="151"/>
    </location>
</feature>
<dbReference type="PROSITE" id="PS50157">
    <property type="entry name" value="ZINC_FINGER_C2H2_2"/>
    <property type="match status" value="1"/>
</dbReference>
<feature type="compositionally biased region" description="Basic and acidic residues" evidence="2">
    <location>
        <begin position="193"/>
        <end position="210"/>
    </location>
</feature>
<dbReference type="InterPro" id="IPR013087">
    <property type="entry name" value="Znf_C2H2_type"/>
</dbReference>
<dbReference type="GeneID" id="30018365"/>
<accession>A0A162JNL1</accession>
<dbReference type="Proteomes" id="UP000076744">
    <property type="component" value="Unassembled WGS sequence"/>
</dbReference>
<dbReference type="Gene3D" id="3.30.160.60">
    <property type="entry name" value="Classic Zinc Finger"/>
    <property type="match status" value="1"/>
</dbReference>
<proteinExistence type="predicted"/>
<reference evidence="4 5" key="1">
    <citation type="journal article" date="2016" name="Genome Biol. Evol.">
        <title>Divergent and convergent evolution of fungal pathogenicity.</title>
        <authorList>
            <person name="Shang Y."/>
            <person name="Xiao G."/>
            <person name="Zheng P."/>
            <person name="Cen K."/>
            <person name="Zhan S."/>
            <person name="Wang C."/>
        </authorList>
    </citation>
    <scope>NUCLEOTIDE SEQUENCE [LARGE SCALE GENOMIC DNA]</scope>
    <source>
        <strain evidence="4 5">ARSEF 2679</strain>
    </source>
</reference>
<protein>
    <submittedName>
        <fullName evidence="4">Zinc finger, C2H2</fullName>
    </submittedName>
</protein>
<dbReference type="GO" id="GO:0008270">
    <property type="term" value="F:zinc ion binding"/>
    <property type="evidence" value="ECO:0007669"/>
    <property type="project" value="UniProtKB-KW"/>
</dbReference>
<dbReference type="EMBL" id="AZHB01000003">
    <property type="protein sequence ID" value="OAA71522.1"/>
    <property type="molecule type" value="Genomic_DNA"/>
</dbReference>
<evidence type="ECO:0000256" key="2">
    <source>
        <dbReference type="SAM" id="MobiDB-lite"/>
    </source>
</evidence>
<dbReference type="STRING" id="1081104.A0A162JNL1"/>